<organism evidence="2 3">
    <name type="scientific">Lysobacter silvisoli</name>
    <dbReference type="NCBI Taxonomy" id="2293254"/>
    <lineage>
        <taxon>Bacteria</taxon>
        <taxon>Pseudomonadati</taxon>
        <taxon>Pseudomonadota</taxon>
        <taxon>Gammaproteobacteria</taxon>
        <taxon>Lysobacterales</taxon>
        <taxon>Lysobacteraceae</taxon>
        <taxon>Lysobacter</taxon>
    </lineage>
</organism>
<dbReference type="Proteomes" id="UP000264492">
    <property type="component" value="Unassembled WGS sequence"/>
</dbReference>
<evidence type="ECO:0000313" key="2">
    <source>
        <dbReference type="EMBL" id="RDZ29335.1"/>
    </source>
</evidence>
<protein>
    <submittedName>
        <fullName evidence="2">Uncharacterized protein</fullName>
    </submittedName>
</protein>
<comment type="caution">
    <text evidence="2">The sequence shown here is derived from an EMBL/GenBank/DDBJ whole genome shotgun (WGS) entry which is preliminary data.</text>
</comment>
<evidence type="ECO:0000313" key="3">
    <source>
        <dbReference type="Proteomes" id="UP000264492"/>
    </source>
</evidence>
<evidence type="ECO:0000256" key="1">
    <source>
        <dbReference type="SAM" id="MobiDB-lite"/>
    </source>
</evidence>
<feature type="region of interest" description="Disordered" evidence="1">
    <location>
        <begin position="52"/>
        <end position="79"/>
    </location>
</feature>
<gene>
    <name evidence="2" type="ORF">DX914_09700</name>
</gene>
<accession>A0A371K604</accession>
<dbReference type="AlphaFoldDB" id="A0A371K604"/>
<name>A0A371K604_9GAMM</name>
<sequence>MGQPLSELVALNGKPISYYGLEWDYGGTVVDYHGGRLERQDEQIGRALRLGLRDNGDQGVPDQATPVGEGTYRSDDPKYPEQGRWVVVSELLVSFPGEDDL</sequence>
<keyword evidence="3" id="KW-1185">Reference proteome</keyword>
<dbReference type="EMBL" id="QTSU01000001">
    <property type="protein sequence ID" value="RDZ29335.1"/>
    <property type="molecule type" value="Genomic_DNA"/>
</dbReference>
<reference evidence="2 3" key="1">
    <citation type="submission" date="2018-08" db="EMBL/GenBank/DDBJ databases">
        <title>Lysobacter sp. zong2l5, whole genome shotgun sequence.</title>
        <authorList>
            <person name="Zhang X."/>
            <person name="Feng G."/>
            <person name="Zhu H."/>
        </authorList>
    </citation>
    <scope>NUCLEOTIDE SEQUENCE [LARGE SCALE GENOMIC DNA]</scope>
    <source>
        <strain evidence="3">zong2l5</strain>
    </source>
</reference>
<proteinExistence type="predicted"/>